<sequence>MTQTTNENNQHTKPFTPSQTPFTIGWIIRITILLAVLIAGVMFFTAKEPYPMIMGLAFGTIFSILNFRLLHLTIAKSMDMTPNQAKSYVTSRYIIRYVLAAAVLYVAITNESINVLGAVIGLLVIKGVIFGINFYDAMKKGLN</sequence>
<evidence type="ECO:0000256" key="6">
    <source>
        <dbReference type="SAM" id="Phobius"/>
    </source>
</evidence>
<feature type="transmembrane region" description="Helical" evidence="6">
    <location>
        <begin position="52"/>
        <end position="72"/>
    </location>
</feature>
<evidence type="ECO:0000313" key="8">
    <source>
        <dbReference type="Proteomes" id="UP000663499"/>
    </source>
</evidence>
<dbReference type="AlphaFoldDB" id="A0A974XGD5"/>
<evidence type="ECO:0000256" key="3">
    <source>
        <dbReference type="ARBA" id="ARBA00022692"/>
    </source>
</evidence>
<dbReference type="EMBL" id="CP071444">
    <property type="protein sequence ID" value="QSX09313.1"/>
    <property type="molecule type" value="Genomic_DNA"/>
</dbReference>
<keyword evidence="8" id="KW-1185">Reference proteome</keyword>
<evidence type="ECO:0000256" key="4">
    <source>
        <dbReference type="ARBA" id="ARBA00022989"/>
    </source>
</evidence>
<dbReference type="InterPro" id="IPR005598">
    <property type="entry name" value="ATP_synth_I"/>
</dbReference>
<feature type="transmembrane region" description="Helical" evidence="6">
    <location>
        <begin position="93"/>
        <end position="109"/>
    </location>
</feature>
<comment type="subcellular location">
    <subcellularLocation>
        <location evidence="1">Cell membrane</location>
        <topology evidence="1">Multi-pass membrane protein</topology>
    </subcellularLocation>
</comment>
<dbReference type="RefSeq" id="WP_207300648.1">
    <property type="nucleotide sequence ID" value="NZ_CP071444.1"/>
</dbReference>
<dbReference type="Proteomes" id="UP000663499">
    <property type="component" value="Chromosome"/>
</dbReference>
<feature type="transmembrane region" description="Helical" evidence="6">
    <location>
        <begin position="26"/>
        <end position="46"/>
    </location>
</feature>
<evidence type="ECO:0000313" key="7">
    <source>
        <dbReference type="EMBL" id="QSX09313.1"/>
    </source>
</evidence>
<dbReference type="Pfam" id="PF03899">
    <property type="entry name" value="ATP-synt_I"/>
    <property type="match status" value="1"/>
</dbReference>
<keyword evidence="3 6" id="KW-0812">Transmembrane</keyword>
<dbReference type="GO" id="GO:0005886">
    <property type="term" value="C:plasma membrane"/>
    <property type="evidence" value="ECO:0007669"/>
    <property type="project" value="UniProtKB-SubCell"/>
</dbReference>
<feature type="transmembrane region" description="Helical" evidence="6">
    <location>
        <begin position="115"/>
        <end position="135"/>
    </location>
</feature>
<evidence type="ECO:0000256" key="2">
    <source>
        <dbReference type="ARBA" id="ARBA00022475"/>
    </source>
</evidence>
<gene>
    <name evidence="7" type="ORF">J0B03_04420</name>
</gene>
<protein>
    <submittedName>
        <fullName evidence="7">ATP synthase subunit I</fullName>
    </submittedName>
</protein>
<organism evidence="7 8">
    <name type="scientific">Alkalibacter rhizosphaerae</name>
    <dbReference type="NCBI Taxonomy" id="2815577"/>
    <lineage>
        <taxon>Bacteria</taxon>
        <taxon>Bacillati</taxon>
        <taxon>Bacillota</taxon>
        <taxon>Clostridia</taxon>
        <taxon>Eubacteriales</taxon>
        <taxon>Eubacteriaceae</taxon>
        <taxon>Alkalibacter</taxon>
    </lineage>
</organism>
<evidence type="ECO:0000256" key="5">
    <source>
        <dbReference type="ARBA" id="ARBA00023136"/>
    </source>
</evidence>
<keyword evidence="5 6" id="KW-0472">Membrane</keyword>
<name>A0A974XGD5_9FIRM</name>
<keyword evidence="4 6" id="KW-1133">Transmembrane helix</keyword>
<accession>A0A974XGD5</accession>
<keyword evidence="2" id="KW-1003">Cell membrane</keyword>
<proteinExistence type="predicted"/>
<dbReference type="KEGG" id="alka:J0B03_04420"/>
<reference evidence="7" key="1">
    <citation type="submission" date="2021-03" db="EMBL/GenBank/DDBJ databases">
        <title>Alkalibacter marinus sp. nov., isolated from tidal flat sediment.</title>
        <authorList>
            <person name="Namirimu T."/>
            <person name="Yang J.-A."/>
            <person name="Yang S.-H."/>
            <person name="Kim Y.-J."/>
            <person name="Kwon K.K."/>
        </authorList>
    </citation>
    <scope>NUCLEOTIDE SEQUENCE</scope>
    <source>
        <strain evidence="7">ES005</strain>
    </source>
</reference>
<evidence type="ECO:0000256" key="1">
    <source>
        <dbReference type="ARBA" id="ARBA00004651"/>
    </source>
</evidence>